<dbReference type="GO" id="GO:0000981">
    <property type="term" value="F:DNA-binding transcription factor activity, RNA polymerase II-specific"/>
    <property type="evidence" value="ECO:0007669"/>
    <property type="project" value="TreeGrafter"/>
</dbReference>
<feature type="domain" description="C2H2-type" evidence="10">
    <location>
        <begin position="55"/>
        <end position="78"/>
    </location>
</feature>
<dbReference type="GO" id="GO:0000978">
    <property type="term" value="F:RNA polymerase II cis-regulatory region sequence-specific DNA binding"/>
    <property type="evidence" value="ECO:0007669"/>
    <property type="project" value="TreeGrafter"/>
</dbReference>
<dbReference type="Pfam" id="PF00096">
    <property type="entry name" value="zf-C2H2"/>
    <property type="match status" value="3"/>
</dbReference>
<dbReference type="SUPFAM" id="SSF57667">
    <property type="entry name" value="beta-beta-alpha zinc fingers"/>
    <property type="match status" value="2"/>
</dbReference>
<dbReference type="PANTHER" id="PTHR24388:SF54">
    <property type="entry name" value="PROTEIN ESCARGOT"/>
    <property type="match status" value="1"/>
</dbReference>
<keyword evidence="12" id="KW-1185">Reference proteome</keyword>
<keyword evidence="2" id="KW-0479">Metal-binding</keyword>
<dbReference type="Proteomes" id="UP000094527">
    <property type="component" value="Unassembled WGS sequence"/>
</dbReference>
<proteinExistence type="inferred from homology"/>
<name>A0A1D2M782_ORCCI</name>
<keyword evidence="5" id="KW-0862">Zinc</keyword>
<dbReference type="PROSITE" id="PS50157">
    <property type="entry name" value="ZINC_FINGER_C2H2_2"/>
    <property type="match status" value="3"/>
</dbReference>
<dbReference type="InterPro" id="IPR036236">
    <property type="entry name" value="Znf_C2H2_sf"/>
</dbReference>
<evidence type="ECO:0000256" key="3">
    <source>
        <dbReference type="ARBA" id="ARBA00022737"/>
    </source>
</evidence>
<evidence type="ECO:0000256" key="7">
    <source>
        <dbReference type="ARBA" id="ARBA00037948"/>
    </source>
</evidence>
<evidence type="ECO:0000256" key="9">
    <source>
        <dbReference type="SAM" id="MobiDB-lite"/>
    </source>
</evidence>
<keyword evidence="6" id="KW-0539">Nucleus</keyword>
<evidence type="ECO:0000256" key="6">
    <source>
        <dbReference type="ARBA" id="ARBA00023242"/>
    </source>
</evidence>
<feature type="domain" description="C2H2-type" evidence="10">
    <location>
        <begin position="84"/>
        <end position="111"/>
    </location>
</feature>
<evidence type="ECO:0000313" key="11">
    <source>
        <dbReference type="EMBL" id="ODM88823.1"/>
    </source>
</evidence>
<keyword evidence="3" id="KW-0677">Repeat</keyword>
<dbReference type="PROSITE" id="PS00028">
    <property type="entry name" value="ZINC_FINGER_C2H2_1"/>
    <property type="match status" value="3"/>
</dbReference>
<evidence type="ECO:0000256" key="8">
    <source>
        <dbReference type="PROSITE-ProRule" id="PRU00042"/>
    </source>
</evidence>
<dbReference type="GO" id="GO:0008270">
    <property type="term" value="F:zinc ion binding"/>
    <property type="evidence" value="ECO:0007669"/>
    <property type="project" value="UniProtKB-KW"/>
</dbReference>
<organism evidence="11 12">
    <name type="scientific">Orchesella cincta</name>
    <name type="common">Springtail</name>
    <name type="synonym">Podura cincta</name>
    <dbReference type="NCBI Taxonomy" id="48709"/>
    <lineage>
        <taxon>Eukaryota</taxon>
        <taxon>Metazoa</taxon>
        <taxon>Ecdysozoa</taxon>
        <taxon>Arthropoda</taxon>
        <taxon>Hexapoda</taxon>
        <taxon>Collembola</taxon>
        <taxon>Entomobryomorpha</taxon>
        <taxon>Entomobryoidea</taxon>
        <taxon>Orchesellidae</taxon>
        <taxon>Orchesellinae</taxon>
        <taxon>Orchesella</taxon>
    </lineage>
</organism>
<dbReference type="OrthoDB" id="3437960at2759"/>
<protein>
    <submittedName>
        <fullName evidence="11">Putative zinc finger protein</fullName>
    </submittedName>
</protein>
<comment type="similarity">
    <text evidence="7">Belongs to the snail C2H2-type zinc-finger protein family.</text>
</comment>
<gene>
    <name evidence="11" type="ORF">Ocin01_17858</name>
</gene>
<dbReference type="InterPro" id="IPR050527">
    <property type="entry name" value="Snail/Krueppel_Znf"/>
</dbReference>
<dbReference type="GO" id="GO:0005634">
    <property type="term" value="C:nucleus"/>
    <property type="evidence" value="ECO:0007669"/>
    <property type="project" value="UniProtKB-SubCell"/>
</dbReference>
<comment type="subcellular location">
    <subcellularLocation>
        <location evidence="1">Nucleus</location>
    </subcellularLocation>
</comment>
<feature type="domain" description="C2H2-type" evidence="10">
    <location>
        <begin position="112"/>
        <end position="140"/>
    </location>
</feature>
<evidence type="ECO:0000259" key="10">
    <source>
        <dbReference type="PROSITE" id="PS50157"/>
    </source>
</evidence>
<evidence type="ECO:0000313" key="12">
    <source>
        <dbReference type="Proteomes" id="UP000094527"/>
    </source>
</evidence>
<dbReference type="PANTHER" id="PTHR24388">
    <property type="entry name" value="ZINC FINGER PROTEIN"/>
    <property type="match status" value="1"/>
</dbReference>
<dbReference type="OMA" id="EDFRFIC"/>
<keyword evidence="4 8" id="KW-0863">Zinc-finger</keyword>
<dbReference type="Gene3D" id="3.30.160.60">
    <property type="entry name" value="Classic Zinc Finger"/>
    <property type="match status" value="2"/>
</dbReference>
<reference evidence="11 12" key="1">
    <citation type="journal article" date="2016" name="Genome Biol. Evol.">
        <title>Gene Family Evolution Reflects Adaptation to Soil Environmental Stressors in the Genome of the Collembolan Orchesella cincta.</title>
        <authorList>
            <person name="Faddeeva-Vakhrusheva A."/>
            <person name="Derks M.F."/>
            <person name="Anvar S.Y."/>
            <person name="Agamennone V."/>
            <person name="Suring W."/>
            <person name="Smit S."/>
            <person name="van Straalen N.M."/>
            <person name="Roelofs D."/>
        </authorList>
    </citation>
    <scope>NUCLEOTIDE SEQUENCE [LARGE SCALE GENOMIC DNA]</scope>
    <source>
        <tissue evidence="11">Mixed pool</tissue>
    </source>
</reference>
<dbReference type="EMBL" id="LJIJ01003145">
    <property type="protein sequence ID" value="ODM88823.1"/>
    <property type="molecule type" value="Genomic_DNA"/>
</dbReference>
<sequence>MCVELHMRIAMRKHQQKAHEGVPQEKKICGVCGASVLDLASHMRAFHPKEEDFRFICSVCNKKFALYSRLNKHKKVTHGIGDMLKCDLCPKEYAIKKNLEAHRNMHLNIRPFKCPKCPMAFTREEVLKKHKLYKHEGVKCPPNRPRKKKVVEVETSESDSD</sequence>
<dbReference type="AlphaFoldDB" id="A0A1D2M782"/>
<accession>A0A1D2M782</accession>
<evidence type="ECO:0000256" key="4">
    <source>
        <dbReference type="ARBA" id="ARBA00022771"/>
    </source>
</evidence>
<evidence type="ECO:0000256" key="2">
    <source>
        <dbReference type="ARBA" id="ARBA00022723"/>
    </source>
</evidence>
<dbReference type="SMART" id="SM00355">
    <property type="entry name" value="ZnF_C2H2"/>
    <property type="match status" value="4"/>
</dbReference>
<evidence type="ECO:0000256" key="1">
    <source>
        <dbReference type="ARBA" id="ARBA00004123"/>
    </source>
</evidence>
<comment type="caution">
    <text evidence="11">The sequence shown here is derived from an EMBL/GenBank/DDBJ whole genome shotgun (WGS) entry which is preliminary data.</text>
</comment>
<feature type="region of interest" description="Disordered" evidence="9">
    <location>
        <begin position="142"/>
        <end position="161"/>
    </location>
</feature>
<evidence type="ECO:0000256" key="5">
    <source>
        <dbReference type="ARBA" id="ARBA00022833"/>
    </source>
</evidence>
<dbReference type="InterPro" id="IPR013087">
    <property type="entry name" value="Znf_C2H2_type"/>
</dbReference>
<dbReference type="STRING" id="48709.A0A1D2M782"/>